<evidence type="ECO:0000313" key="2">
    <source>
        <dbReference type="Proteomes" id="UP000554482"/>
    </source>
</evidence>
<organism evidence="1 2">
    <name type="scientific">Thalictrum thalictroides</name>
    <name type="common">Rue-anemone</name>
    <name type="synonym">Anemone thalictroides</name>
    <dbReference type="NCBI Taxonomy" id="46969"/>
    <lineage>
        <taxon>Eukaryota</taxon>
        <taxon>Viridiplantae</taxon>
        <taxon>Streptophyta</taxon>
        <taxon>Embryophyta</taxon>
        <taxon>Tracheophyta</taxon>
        <taxon>Spermatophyta</taxon>
        <taxon>Magnoliopsida</taxon>
        <taxon>Ranunculales</taxon>
        <taxon>Ranunculaceae</taxon>
        <taxon>Thalictroideae</taxon>
        <taxon>Thalictrum</taxon>
    </lineage>
</organism>
<accession>A0A7J6X4G9</accession>
<protein>
    <submittedName>
        <fullName evidence="1">Uncharacterized protein</fullName>
    </submittedName>
</protein>
<keyword evidence="2" id="KW-1185">Reference proteome</keyword>
<reference evidence="1 2" key="1">
    <citation type="submission" date="2020-06" db="EMBL/GenBank/DDBJ databases">
        <title>Transcriptomic and genomic resources for Thalictrum thalictroides and T. hernandezii: Facilitating candidate gene discovery in an emerging model plant lineage.</title>
        <authorList>
            <person name="Arias T."/>
            <person name="Riano-Pachon D.M."/>
            <person name="Di Stilio V.S."/>
        </authorList>
    </citation>
    <scope>NUCLEOTIDE SEQUENCE [LARGE SCALE GENOMIC DNA]</scope>
    <source>
        <strain evidence="2">cv. WT478/WT964</strain>
        <tissue evidence="1">Leaves</tissue>
    </source>
</reference>
<name>A0A7J6X4G9_THATH</name>
<evidence type="ECO:0000313" key="1">
    <source>
        <dbReference type="EMBL" id="KAF5203450.1"/>
    </source>
</evidence>
<comment type="caution">
    <text evidence="1">The sequence shown here is derived from an EMBL/GenBank/DDBJ whole genome shotgun (WGS) entry which is preliminary data.</text>
</comment>
<feature type="non-terminal residue" evidence="1">
    <location>
        <position position="1"/>
    </location>
</feature>
<dbReference type="AlphaFoldDB" id="A0A7J6X4G9"/>
<dbReference type="Proteomes" id="UP000554482">
    <property type="component" value="Unassembled WGS sequence"/>
</dbReference>
<dbReference type="EMBL" id="JABWDY010006765">
    <property type="protein sequence ID" value="KAF5203450.1"/>
    <property type="molecule type" value="Genomic_DNA"/>
</dbReference>
<gene>
    <name evidence="1" type="ORF">FRX31_006963</name>
</gene>
<sequence length="144" mass="15921">APIEDTPSTSMGNDVWIIHTDGSSSKIDSGIGCVIMPPSKVVRDNVVDLNPLHISAPTPNIDPSNESDHEGYDFQEVQYIEIVLPEADSPDEDWGIPFIQFLNSGILPIEPPVLARIKRDAWLYTVIDTTEGNRFSTISQDFII</sequence>
<proteinExistence type="predicted"/>